<name>A0A097P279_GVCP</name>
<dbReference type="EMBL" id="KM217577">
    <property type="protein sequence ID" value="AIU37250.1"/>
    <property type="molecule type" value="Genomic_DNA"/>
</dbReference>
<proteinExistence type="predicted"/>
<organismHost>
    <name type="scientific">Cydia pomonella</name>
    <name type="common">Codling moth</name>
    <dbReference type="NCBI Taxonomy" id="82600"/>
</organismHost>
<gene>
    <name evidence="1" type="primary">orf42</name>
</gene>
<accession>A0A097P279</accession>
<protein>
    <submittedName>
        <fullName evidence="1">ORF42 orf35RA</fullName>
    </submittedName>
</protein>
<sequence>MDQVFSHKDTFIKLAKQLDTKSRAELRPFVSKIYMLIEVYCVTRREKDLLKLLYFLRSCNSEMTRCLVNKCRNTHKIYCIYE</sequence>
<reference evidence="1" key="1">
    <citation type="journal article" date="2014" name="Proc. Natl. Acad. Sci. U.S.A.">
        <title>Baculovirus resistance in codling moth is virus isolate-dependent and the consequence of a mutation in viral gene pe38.</title>
        <authorList>
            <person name="Gebhardt M.M."/>
            <person name="Eberle K.E."/>
            <person name="Radtke P."/>
            <person name="Jehle J.A."/>
        </authorList>
    </citation>
    <scope>NUCLEOTIDE SEQUENCE</scope>
    <source>
        <strain evidence="1">CpGV-E2</strain>
    </source>
</reference>
<organism evidence="1">
    <name type="scientific">Cydia pomonella granulosis virus</name>
    <name type="common">CpGV</name>
    <name type="synonym">Cydia pomonella granulovirus</name>
    <dbReference type="NCBI Taxonomy" id="28289"/>
    <lineage>
        <taxon>Viruses</taxon>
        <taxon>Viruses incertae sedis</taxon>
        <taxon>Naldaviricetes</taxon>
        <taxon>Lefavirales</taxon>
        <taxon>Baculoviridae</taxon>
        <taxon>Betabaculovirus</taxon>
        <taxon>Betabaculovirus cypomonellae</taxon>
    </lineage>
</organism>
<evidence type="ECO:0000313" key="1">
    <source>
        <dbReference type="EMBL" id="AIU37250.1"/>
    </source>
</evidence>